<dbReference type="CDD" id="cd01065">
    <property type="entry name" value="NAD_bind_Shikimate_DH"/>
    <property type="match status" value="1"/>
</dbReference>
<comment type="similarity">
    <text evidence="8">Belongs to the shikimate dehydrogenase family.</text>
</comment>
<feature type="binding site" evidence="8">
    <location>
        <position position="219"/>
    </location>
    <ligand>
        <name>NADP(+)</name>
        <dbReference type="ChEBI" id="CHEBI:58349"/>
    </ligand>
</feature>
<dbReference type="HAMAP" id="MF_00222">
    <property type="entry name" value="Shikimate_DH_AroE"/>
    <property type="match status" value="1"/>
</dbReference>
<feature type="binding site" evidence="8">
    <location>
        <position position="66"/>
    </location>
    <ligand>
        <name>shikimate</name>
        <dbReference type="ChEBI" id="CHEBI:36208"/>
    </ligand>
</feature>
<name>A0A7V4DWX5_DICTH</name>
<dbReference type="UniPathway" id="UPA00053">
    <property type="reaction ID" value="UER00087"/>
</dbReference>
<keyword evidence="3 8" id="KW-0028">Amino-acid biosynthesis</keyword>
<dbReference type="InterPro" id="IPR006151">
    <property type="entry name" value="Shikm_DH/Glu-tRNA_Rdtase"/>
</dbReference>
<dbReference type="PANTHER" id="PTHR21089:SF1">
    <property type="entry name" value="BIFUNCTIONAL 3-DEHYDROQUINATE DEHYDRATASE_SHIKIMATE DEHYDROGENASE, CHLOROPLASTIC"/>
    <property type="match status" value="1"/>
</dbReference>
<dbReference type="GO" id="GO:0009423">
    <property type="term" value="P:chorismate biosynthetic process"/>
    <property type="evidence" value="ECO:0007669"/>
    <property type="project" value="UniProtKB-UniRule"/>
</dbReference>
<accession>A0A7V4DWX5</accession>
<dbReference type="Pfam" id="PF18317">
    <property type="entry name" value="SDH_C"/>
    <property type="match status" value="1"/>
</dbReference>
<dbReference type="InterPro" id="IPR041121">
    <property type="entry name" value="SDH_C"/>
</dbReference>
<dbReference type="InterPro" id="IPR013708">
    <property type="entry name" value="Shikimate_DH-bd_N"/>
</dbReference>
<gene>
    <name evidence="8 12" type="primary">aroE</name>
    <name evidence="12" type="ORF">ENU78_04230</name>
</gene>
<comment type="pathway">
    <text evidence="1 8">Metabolic intermediate biosynthesis; chorismate biosynthesis; chorismate from D-erythrose 4-phosphate and phosphoenolpyruvate: step 4/7.</text>
</comment>
<evidence type="ECO:0000259" key="11">
    <source>
        <dbReference type="Pfam" id="PF18317"/>
    </source>
</evidence>
<dbReference type="Gene3D" id="3.40.50.720">
    <property type="entry name" value="NAD(P)-binding Rossmann-like Domain"/>
    <property type="match status" value="1"/>
</dbReference>
<dbReference type="InterPro" id="IPR022893">
    <property type="entry name" value="Shikimate_DH_fam"/>
</dbReference>
<evidence type="ECO:0000259" key="10">
    <source>
        <dbReference type="Pfam" id="PF08501"/>
    </source>
</evidence>
<comment type="subunit">
    <text evidence="8">Homodimer.</text>
</comment>
<dbReference type="AlphaFoldDB" id="A0A7V4DWX5"/>
<reference evidence="12" key="1">
    <citation type="journal article" date="2020" name="mSystems">
        <title>Genome- and Community-Level Interaction Insights into Carbon Utilization and Element Cycling Functions of Hydrothermarchaeota in Hydrothermal Sediment.</title>
        <authorList>
            <person name="Zhou Z."/>
            <person name="Liu Y."/>
            <person name="Xu W."/>
            <person name="Pan J."/>
            <person name="Luo Z.H."/>
            <person name="Li M."/>
        </authorList>
    </citation>
    <scope>NUCLEOTIDE SEQUENCE [LARGE SCALE GENOMIC DNA]</scope>
    <source>
        <strain evidence="12">SpSt-70</strain>
    </source>
</reference>
<feature type="domain" description="Quinate/shikimate 5-dehydrogenase/glutamyl-tRNA reductase" evidence="9">
    <location>
        <begin position="123"/>
        <end position="172"/>
    </location>
</feature>
<comment type="caution">
    <text evidence="12">The sequence shown here is derived from an EMBL/GenBank/DDBJ whole genome shotgun (WGS) entry which is preliminary data.</text>
</comment>
<evidence type="ECO:0000256" key="1">
    <source>
        <dbReference type="ARBA" id="ARBA00004871"/>
    </source>
</evidence>
<dbReference type="NCBIfam" id="TIGR00507">
    <property type="entry name" value="aroE"/>
    <property type="match status" value="1"/>
</dbReference>
<evidence type="ECO:0000259" key="9">
    <source>
        <dbReference type="Pfam" id="PF01488"/>
    </source>
</evidence>
<keyword evidence="5 8" id="KW-0560">Oxidoreductase</keyword>
<dbReference type="SUPFAM" id="SSF53223">
    <property type="entry name" value="Aminoacid dehydrogenase-like, N-terminal domain"/>
    <property type="match status" value="1"/>
</dbReference>
<protein>
    <recommendedName>
        <fullName evidence="2 8">Shikimate dehydrogenase (NADP(+))</fullName>
        <shortName evidence="8">SDH</shortName>
        <ecNumber evidence="2 8">1.1.1.25</ecNumber>
    </recommendedName>
</protein>
<dbReference type="GO" id="GO:0019632">
    <property type="term" value="P:shikimate metabolic process"/>
    <property type="evidence" value="ECO:0007669"/>
    <property type="project" value="InterPro"/>
</dbReference>
<feature type="binding site" evidence="8">
    <location>
        <position position="249"/>
    </location>
    <ligand>
        <name>shikimate</name>
        <dbReference type="ChEBI" id="CHEBI:36208"/>
    </ligand>
</feature>
<evidence type="ECO:0000313" key="12">
    <source>
        <dbReference type="EMBL" id="HGK23644.1"/>
    </source>
</evidence>
<feature type="binding site" evidence="8">
    <location>
        <begin position="129"/>
        <end position="133"/>
    </location>
    <ligand>
        <name>NADP(+)</name>
        <dbReference type="ChEBI" id="CHEBI:58349"/>
    </ligand>
</feature>
<dbReference type="EMBL" id="DTDV01000012">
    <property type="protein sequence ID" value="HGK23644.1"/>
    <property type="molecule type" value="Genomic_DNA"/>
</dbReference>
<sequence length="275" mass="31198">MVSPSTKLYGLIGYPLGHSISFYIHNAAFRALSIDALYINIPIEPESFSKAILGIKYLPIYGLNVTIPHKERIIDFLDEISVISKLIGAVNTVYLEENKWKGENTDFGGFLETLKELKLDKDLPCLILGAGGAARAVVYAVIEYGFKEIYLTNRTYGRAERIAEEVKKNKNIEIKIIPWQERHKVDEKLILINTTSIGLDGKSTPWNGNFKSIAFVYDIIYNPKETPLLSLAKENNVPFKNGLDMLIYQACLSWNKWFGFIGPFEIMKREAEKLL</sequence>
<feature type="domain" description="Shikimate dehydrogenase substrate binding N-terminal" evidence="10">
    <location>
        <begin position="11"/>
        <end position="93"/>
    </location>
</feature>
<dbReference type="InterPro" id="IPR036291">
    <property type="entry name" value="NAD(P)-bd_dom_sf"/>
</dbReference>
<feature type="active site" description="Proton acceptor" evidence="8">
    <location>
        <position position="70"/>
    </location>
</feature>
<dbReference type="Pfam" id="PF08501">
    <property type="entry name" value="Shikimate_dh_N"/>
    <property type="match status" value="1"/>
</dbReference>
<comment type="catalytic activity">
    <reaction evidence="7 8">
        <text>shikimate + NADP(+) = 3-dehydroshikimate + NADPH + H(+)</text>
        <dbReference type="Rhea" id="RHEA:17737"/>
        <dbReference type="ChEBI" id="CHEBI:15378"/>
        <dbReference type="ChEBI" id="CHEBI:16630"/>
        <dbReference type="ChEBI" id="CHEBI:36208"/>
        <dbReference type="ChEBI" id="CHEBI:57783"/>
        <dbReference type="ChEBI" id="CHEBI:58349"/>
        <dbReference type="EC" id="1.1.1.25"/>
    </reaction>
</comment>
<evidence type="ECO:0000256" key="2">
    <source>
        <dbReference type="ARBA" id="ARBA00012962"/>
    </source>
</evidence>
<dbReference type="SUPFAM" id="SSF51735">
    <property type="entry name" value="NAD(P)-binding Rossmann-fold domains"/>
    <property type="match status" value="1"/>
</dbReference>
<feature type="binding site" evidence="8">
    <location>
        <position position="242"/>
    </location>
    <ligand>
        <name>NADP(+)</name>
        <dbReference type="ChEBI" id="CHEBI:58349"/>
    </ligand>
</feature>
<dbReference type="InterPro" id="IPR011342">
    <property type="entry name" value="Shikimate_DH"/>
</dbReference>
<dbReference type="PANTHER" id="PTHR21089">
    <property type="entry name" value="SHIKIMATE DEHYDROGENASE"/>
    <property type="match status" value="1"/>
</dbReference>
<dbReference type="GO" id="GO:0005829">
    <property type="term" value="C:cytosol"/>
    <property type="evidence" value="ECO:0007669"/>
    <property type="project" value="TreeGrafter"/>
</dbReference>
<feature type="binding site" evidence="8">
    <location>
        <position position="91"/>
    </location>
    <ligand>
        <name>shikimate</name>
        <dbReference type="ChEBI" id="CHEBI:36208"/>
    </ligand>
</feature>
<evidence type="ECO:0000256" key="4">
    <source>
        <dbReference type="ARBA" id="ARBA00022857"/>
    </source>
</evidence>
<evidence type="ECO:0000256" key="3">
    <source>
        <dbReference type="ARBA" id="ARBA00022605"/>
    </source>
</evidence>
<feature type="binding site" evidence="8">
    <location>
        <position position="221"/>
    </location>
    <ligand>
        <name>shikimate</name>
        <dbReference type="ChEBI" id="CHEBI:36208"/>
    </ligand>
</feature>
<keyword evidence="4 8" id="KW-0521">NADP</keyword>
<evidence type="ECO:0000256" key="7">
    <source>
        <dbReference type="ARBA" id="ARBA00049442"/>
    </source>
</evidence>
<dbReference type="InterPro" id="IPR046346">
    <property type="entry name" value="Aminoacid_DH-like_N_sf"/>
</dbReference>
<feature type="binding site" evidence="8">
    <location>
        <begin position="19"/>
        <end position="21"/>
    </location>
    <ligand>
        <name>shikimate</name>
        <dbReference type="ChEBI" id="CHEBI:36208"/>
    </ligand>
</feature>
<organism evidence="12">
    <name type="scientific">Dictyoglomus thermophilum</name>
    <dbReference type="NCBI Taxonomy" id="14"/>
    <lineage>
        <taxon>Bacteria</taxon>
        <taxon>Pseudomonadati</taxon>
        <taxon>Dictyoglomota</taxon>
        <taxon>Dictyoglomia</taxon>
        <taxon>Dictyoglomales</taxon>
        <taxon>Dictyoglomaceae</taxon>
        <taxon>Dictyoglomus</taxon>
    </lineage>
</organism>
<dbReference type="GO" id="GO:0004764">
    <property type="term" value="F:shikimate 3-dehydrogenase (NADP+) activity"/>
    <property type="evidence" value="ECO:0007669"/>
    <property type="project" value="UniProtKB-UniRule"/>
</dbReference>
<feature type="binding site" evidence="8">
    <location>
        <position position="106"/>
    </location>
    <ligand>
        <name>shikimate</name>
        <dbReference type="ChEBI" id="CHEBI:36208"/>
    </ligand>
</feature>
<dbReference type="GO" id="GO:0050661">
    <property type="term" value="F:NADP binding"/>
    <property type="evidence" value="ECO:0007669"/>
    <property type="project" value="InterPro"/>
</dbReference>
<comment type="caution">
    <text evidence="8">Lacks conserved residue(s) required for the propagation of feature annotation.</text>
</comment>
<evidence type="ECO:0000256" key="6">
    <source>
        <dbReference type="ARBA" id="ARBA00023141"/>
    </source>
</evidence>
<proteinExistence type="inferred from homology"/>
<feature type="domain" description="SDH C-terminal" evidence="11">
    <location>
        <begin position="242"/>
        <end position="271"/>
    </location>
</feature>
<dbReference type="GO" id="GO:0008652">
    <property type="term" value="P:amino acid biosynthetic process"/>
    <property type="evidence" value="ECO:0007669"/>
    <property type="project" value="UniProtKB-KW"/>
</dbReference>
<dbReference type="GO" id="GO:0009073">
    <property type="term" value="P:aromatic amino acid family biosynthetic process"/>
    <property type="evidence" value="ECO:0007669"/>
    <property type="project" value="UniProtKB-KW"/>
</dbReference>
<keyword evidence="6 8" id="KW-0057">Aromatic amino acid biosynthesis</keyword>
<evidence type="ECO:0000256" key="5">
    <source>
        <dbReference type="ARBA" id="ARBA00023002"/>
    </source>
</evidence>
<evidence type="ECO:0000256" key="8">
    <source>
        <dbReference type="HAMAP-Rule" id="MF_00222"/>
    </source>
</evidence>
<dbReference type="EC" id="1.1.1.25" evidence="2 8"/>
<feature type="binding site" evidence="8">
    <location>
        <begin position="153"/>
        <end position="158"/>
    </location>
    <ligand>
        <name>NADP(+)</name>
        <dbReference type="ChEBI" id="CHEBI:58349"/>
    </ligand>
</feature>
<dbReference type="Gene3D" id="3.40.50.10860">
    <property type="entry name" value="Leucine Dehydrogenase, chain A, domain 1"/>
    <property type="match status" value="1"/>
</dbReference>
<comment type="function">
    <text evidence="8">Involved in the biosynthesis of the chorismate, which leads to the biosynthesis of aromatic amino acids. Catalyzes the reversible NADPH linked reduction of 3-dehydroshikimate (DHSA) to yield shikimate (SA).</text>
</comment>
<dbReference type="Pfam" id="PF01488">
    <property type="entry name" value="Shikimate_DH"/>
    <property type="match status" value="1"/>
</dbReference>